<proteinExistence type="predicted"/>
<feature type="transmembrane region" description="Helical" evidence="1">
    <location>
        <begin position="12"/>
        <end position="31"/>
    </location>
</feature>
<dbReference type="Proteomes" id="UP000053244">
    <property type="component" value="Unassembled WGS sequence"/>
</dbReference>
<evidence type="ECO:0000256" key="1">
    <source>
        <dbReference type="SAM" id="Phobius"/>
    </source>
</evidence>
<dbReference type="RefSeq" id="WP_067697768.1">
    <property type="nucleotide sequence ID" value="NZ_LLZH01000281.1"/>
</dbReference>
<keyword evidence="1" id="KW-0812">Transmembrane</keyword>
<feature type="transmembrane region" description="Helical" evidence="1">
    <location>
        <begin position="37"/>
        <end position="56"/>
    </location>
</feature>
<dbReference type="EMBL" id="LLZH01000281">
    <property type="protein sequence ID" value="KUL29179.1"/>
    <property type="molecule type" value="Genomic_DNA"/>
</dbReference>
<organism evidence="2 3">
    <name type="scientific">Actinoplanes awajinensis subsp. mycoplanecinus</name>
    <dbReference type="NCBI Taxonomy" id="135947"/>
    <lineage>
        <taxon>Bacteria</taxon>
        <taxon>Bacillati</taxon>
        <taxon>Actinomycetota</taxon>
        <taxon>Actinomycetes</taxon>
        <taxon>Micromonosporales</taxon>
        <taxon>Micromonosporaceae</taxon>
        <taxon>Actinoplanes</taxon>
    </lineage>
</organism>
<keyword evidence="1" id="KW-1133">Transmembrane helix</keyword>
<dbReference type="AlphaFoldDB" id="A0A101JLX3"/>
<sequence>MCFPRPRDRGPIAYLTVSASAVLLGIGTGPMGLGSPGAPIVALFCWVLTAAAAEVVAGNPRRLNLLPWMIGAMVLVAFAGPGAVTALLGAAAAGYGLTTIVTAAPARRIPPRAHRVEPATTAGGRTFDITTDLNRLPASHPADTGPLPVLVPA</sequence>
<reference evidence="2 3" key="1">
    <citation type="submission" date="2015-10" db="EMBL/GenBank/DDBJ databases">
        <authorList>
            <person name="Gilbert D.G."/>
        </authorList>
    </citation>
    <scope>NUCLEOTIDE SEQUENCE [LARGE SCALE GENOMIC DNA]</scope>
    <source>
        <strain evidence="2 3">NRRL B-16712</strain>
    </source>
</reference>
<comment type="caution">
    <text evidence="2">The sequence shown here is derived from an EMBL/GenBank/DDBJ whole genome shotgun (WGS) entry which is preliminary data.</text>
</comment>
<dbReference type="OrthoDB" id="10019703at2"/>
<keyword evidence="1" id="KW-0472">Membrane</keyword>
<evidence type="ECO:0000313" key="2">
    <source>
        <dbReference type="EMBL" id="KUL29179.1"/>
    </source>
</evidence>
<accession>A0A101JLX3</accession>
<evidence type="ECO:0000313" key="3">
    <source>
        <dbReference type="Proteomes" id="UP000053244"/>
    </source>
</evidence>
<feature type="transmembrane region" description="Helical" evidence="1">
    <location>
        <begin position="63"/>
        <end position="80"/>
    </location>
</feature>
<protein>
    <submittedName>
        <fullName evidence="2">Uncharacterized protein</fullName>
    </submittedName>
</protein>
<name>A0A101JLX3_9ACTN</name>
<keyword evidence="3" id="KW-1185">Reference proteome</keyword>
<gene>
    <name evidence="2" type="ORF">ADL15_28890</name>
</gene>